<proteinExistence type="predicted"/>
<accession>A0A0F8ZIB4</accession>
<evidence type="ECO:0000313" key="1">
    <source>
        <dbReference type="EMBL" id="KKK59701.1"/>
    </source>
</evidence>
<sequence length="80" mass="8817">MTGEMLKEEVTRDNYPLYFKIADALGGTVEPFDQYQGPYILVGQDVIASDAPYALAPRGLGVVRLWIIDCDGDSAIYNES</sequence>
<dbReference type="AlphaFoldDB" id="A0A0F8ZIB4"/>
<gene>
    <name evidence="1" type="ORF">LCGC14_3031750</name>
</gene>
<name>A0A0F8ZIB4_9ZZZZ</name>
<protein>
    <submittedName>
        <fullName evidence="1">Uncharacterized protein</fullName>
    </submittedName>
</protein>
<reference evidence="1" key="1">
    <citation type="journal article" date="2015" name="Nature">
        <title>Complex archaea that bridge the gap between prokaryotes and eukaryotes.</title>
        <authorList>
            <person name="Spang A."/>
            <person name="Saw J.H."/>
            <person name="Jorgensen S.L."/>
            <person name="Zaremba-Niedzwiedzka K."/>
            <person name="Martijn J."/>
            <person name="Lind A.E."/>
            <person name="van Eijk R."/>
            <person name="Schleper C."/>
            <person name="Guy L."/>
            <person name="Ettema T.J."/>
        </authorList>
    </citation>
    <scope>NUCLEOTIDE SEQUENCE</scope>
</reference>
<feature type="non-terminal residue" evidence="1">
    <location>
        <position position="80"/>
    </location>
</feature>
<comment type="caution">
    <text evidence="1">The sequence shown here is derived from an EMBL/GenBank/DDBJ whole genome shotgun (WGS) entry which is preliminary data.</text>
</comment>
<organism evidence="1">
    <name type="scientific">marine sediment metagenome</name>
    <dbReference type="NCBI Taxonomy" id="412755"/>
    <lineage>
        <taxon>unclassified sequences</taxon>
        <taxon>metagenomes</taxon>
        <taxon>ecological metagenomes</taxon>
    </lineage>
</organism>
<dbReference type="EMBL" id="LAZR01063334">
    <property type="protein sequence ID" value="KKK59701.1"/>
    <property type="molecule type" value="Genomic_DNA"/>
</dbReference>